<protein>
    <submittedName>
        <fullName evidence="2">Uncharacterized protein</fullName>
    </submittedName>
</protein>
<proteinExistence type="predicted"/>
<sequence length="101" mass="11564">VPEKYTKSYQGSSTTSMGTSNTLGLHFETDTRYFIENSGTLKIRCLAEVGSRLLEVTKNVEVVYVNNQRLSAGDFRENSKNNANIMRFELIYLSFFFFIIT</sequence>
<gene>
    <name evidence="2" type="ORF">KQX54_015708</name>
</gene>
<keyword evidence="3" id="KW-1185">Reference proteome</keyword>
<accession>A0AAV7I188</accession>
<name>A0AAV7I188_COTGL</name>
<evidence type="ECO:0000256" key="1">
    <source>
        <dbReference type="SAM" id="MobiDB-lite"/>
    </source>
</evidence>
<evidence type="ECO:0000313" key="3">
    <source>
        <dbReference type="Proteomes" id="UP000826195"/>
    </source>
</evidence>
<comment type="caution">
    <text evidence="2">The sequence shown here is derived from an EMBL/GenBank/DDBJ whole genome shotgun (WGS) entry which is preliminary data.</text>
</comment>
<organism evidence="2 3">
    <name type="scientific">Cotesia glomerata</name>
    <name type="common">Lepidopteran parasitic wasp</name>
    <name type="synonym">Apanteles glomeratus</name>
    <dbReference type="NCBI Taxonomy" id="32391"/>
    <lineage>
        <taxon>Eukaryota</taxon>
        <taxon>Metazoa</taxon>
        <taxon>Ecdysozoa</taxon>
        <taxon>Arthropoda</taxon>
        <taxon>Hexapoda</taxon>
        <taxon>Insecta</taxon>
        <taxon>Pterygota</taxon>
        <taxon>Neoptera</taxon>
        <taxon>Endopterygota</taxon>
        <taxon>Hymenoptera</taxon>
        <taxon>Apocrita</taxon>
        <taxon>Ichneumonoidea</taxon>
        <taxon>Braconidae</taxon>
        <taxon>Microgastrinae</taxon>
        <taxon>Cotesia</taxon>
    </lineage>
</organism>
<dbReference type="Proteomes" id="UP000826195">
    <property type="component" value="Unassembled WGS sequence"/>
</dbReference>
<feature type="non-terminal residue" evidence="2">
    <location>
        <position position="1"/>
    </location>
</feature>
<evidence type="ECO:0000313" key="2">
    <source>
        <dbReference type="EMBL" id="KAH0540295.1"/>
    </source>
</evidence>
<dbReference type="AlphaFoldDB" id="A0AAV7I188"/>
<feature type="compositionally biased region" description="Low complexity" evidence="1">
    <location>
        <begin position="11"/>
        <end position="22"/>
    </location>
</feature>
<feature type="region of interest" description="Disordered" evidence="1">
    <location>
        <begin position="1"/>
        <end position="22"/>
    </location>
</feature>
<reference evidence="2 3" key="1">
    <citation type="journal article" date="2021" name="J. Hered.">
        <title>A chromosome-level genome assembly of the parasitoid wasp, Cotesia glomerata (Hymenoptera: Braconidae).</title>
        <authorList>
            <person name="Pinto B.J."/>
            <person name="Weis J.J."/>
            <person name="Gamble T."/>
            <person name="Ode P.J."/>
            <person name="Paul R."/>
            <person name="Zaspel J.M."/>
        </authorList>
    </citation>
    <scope>NUCLEOTIDE SEQUENCE [LARGE SCALE GENOMIC DNA]</scope>
    <source>
        <strain evidence="2">CgM1</strain>
    </source>
</reference>
<dbReference type="EMBL" id="JAHXZJ010002609">
    <property type="protein sequence ID" value="KAH0540295.1"/>
    <property type="molecule type" value="Genomic_DNA"/>
</dbReference>